<accession>A0A511Y8B5</accession>
<dbReference type="Proteomes" id="UP000321150">
    <property type="component" value="Unassembled WGS sequence"/>
</dbReference>
<dbReference type="RefSeq" id="WP_157963359.1">
    <property type="nucleotide sequence ID" value="NZ_BJYI01000005.1"/>
</dbReference>
<dbReference type="AlphaFoldDB" id="A0A511Y8B5"/>
<organism evidence="2 3">
    <name type="scientific">Chryseobacterium lathyri</name>
    <dbReference type="NCBI Taxonomy" id="395933"/>
    <lineage>
        <taxon>Bacteria</taxon>
        <taxon>Pseudomonadati</taxon>
        <taxon>Bacteroidota</taxon>
        <taxon>Flavobacteriia</taxon>
        <taxon>Flavobacteriales</taxon>
        <taxon>Weeksellaceae</taxon>
        <taxon>Chryseobacterium group</taxon>
        <taxon>Chryseobacterium</taxon>
    </lineage>
</organism>
<evidence type="ECO:0000313" key="2">
    <source>
        <dbReference type="EMBL" id="GEN71442.1"/>
    </source>
</evidence>
<dbReference type="EMBL" id="BJYI01000005">
    <property type="protein sequence ID" value="GEN71442.1"/>
    <property type="molecule type" value="Genomic_DNA"/>
</dbReference>
<feature type="compositionally biased region" description="Basic and acidic residues" evidence="1">
    <location>
        <begin position="12"/>
        <end position="21"/>
    </location>
</feature>
<protein>
    <submittedName>
        <fullName evidence="2">Uncharacterized protein</fullName>
    </submittedName>
</protein>
<evidence type="ECO:0000256" key="1">
    <source>
        <dbReference type="SAM" id="MobiDB-lite"/>
    </source>
</evidence>
<comment type="caution">
    <text evidence="2">The sequence shown here is derived from an EMBL/GenBank/DDBJ whole genome shotgun (WGS) entry which is preliminary data.</text>
</comment>
<name>A0A511Y8B5_9FLAO</name>
<reference evidence="2 3" key="1">
    <citation type="submission" date="2019-07" db="EMBL/GenBank/DDBJ databases">
        <title>Whole genome shotgun sequence of Chryseobacterium lathyri NBRC 105250.</title>
        <authorList>
            <person name="Hosoyama A."/>
            <person name="Uohara A."/>
            <person name="Ohji S."/>
            <person name="Ichikawa N."/>
        </authorList>
    </citation>
    <scope>NUCLEOTIDE SEQUENCE [LARGE SCALE GENOMIC DNA]</scope>
    <source>
        <strain evidence="2 3">NBRC 105250</strain>
    </source>
</reference>
<gene>
    <name evidence="2" type="ORF">CLA01_15140</name>
</gene>
<proteinExistence type="predicted"/>
<feature type="region of interest" description="Disordered" evidence="1">
    <location>
        <begin position="1"/>
        <end position="21"/>
    </location>
</feature>
<sequence>MKNYKNTGWIKEMQDQPDEKSGKGLYNGRFVFLLFGNPNLTSFKENEISDNPRQEM</sequence>
<evidence type="ECO:0000313" key="3">
    <source>
        <dbReference type="Proteomes" id="UP000321150"/>
    </source>
</evidence>